<feature type="domain" description="Transposase Synechocystis PCC 6803" evidence="2">
    <location>
        <begin position="19"/>
        <end position="59"/>
    </location>
</feature>
<dbReference type="Pfam" id="PF01710">
    <property type="entry name" value="HTH_Tnp_IS630"/>
    <property type="match status" value="1"/>
</dbReference>
<reference evidence="3 4" key="1">
    <citation type="submission" date="2018-05" db="EMBL/GenBank/DDBJ databases">
        <title>Flavobacterium sp. strain IMCC34758, incomplete genome.</title>
        <authorList>
            <person name="Joung Y."/>
        </authorList>
    </citation>
    <scope>NUCLEOTIDE SEQUENCE [LARGE SCALE GENOMIC DNA]</scope>
    <source>
        <strain evidence="3 4">IMCC34758</strain>
    </source>
</reference>
<dbReference type="InterPro" id="IPR009057">
    <property type="entry name" value="Homeodomain-like_sf"/>
</dbReference>
<evidence type="ECO:0000259" key="2">
    <source>
        <dbReference type="Pfam" id="PF01710"/>
    </source>
</evidence>
<dbReference type="InterPro" id="IPR002622">
    <property type="entry name" value="Transposase_14"/>
</dbReference>
<dbReference type="AlphaFoldDB" id="A0A2V4C603"/>
<dbReference type="SUPFAM" id="SSF46689">
    <property type="entry name" value="Homeodomain-like"/>
    <property type="match status" value="2"/>
</dbReference>
<comment type="caution">
    <text evidence="3">The sequence shown here is derived from an EMBL/GenBank/DDBJ whole genome shotgun (WGS) entry which is preliminary data.</text>
</comment>
<dbReference type="InterPro" id="IPR036388">
    <property type="entry name" value="WH-like_DNA-bd_sf"/>
</dbReference>
<name>A0A2V4C603_9FLAO</name>
<sequence>MEHKKQEVYAPRDRKQSHYDKRLILRVVKEVEAGLPRNEANRIYELGKSCLYNWMRKYGSMDYQQNVKRKSYTNLQKRTIVTAIEQGRMSIKEAQTAYGVKNEKIIRNWLAQYKAEKVELCIITEPVMAKKTKPFITAQAEALQKALEEAELKIKALNTLIDVAEEQLKIDIRKKSGARQS</sequence>
<proteinExistence type="predicted"/>
<dbReference type="EMBL" id="QJHL01000001">
    <property type="protein sequence ID" value="PXY46761.1"/>
    <property type="molecule type" value="Genomic_DNA"/>
</dbReference>
<protein>
    <recommendedName>
        <fullName evidence="2">Transposase Synechocystis PCC 6803 domain-containing protein</fullName>
    </recommendedName>
</protein>
<keyword evidence="1" id="KW-0175">Coiled coil</keyword>
<keyword evidence="4" id="KW-1185">Reference proteome</keyword>
<evidence type="ECO:0000313" key="4">
    <source>
        <dbReference type="Proteomes" id="UP000247681"/>
    </source>
</evidence>
<organism evidence="3 4">
    <name type="scientific">Flavobacterium hydrophilum</name>
    <dbReference type="NCBI Taxonomy" id="2211445"/>
    <lineage>
        <taxon>Bacteria</taxon>
        <taxon>Pseudomonadati</taxon>
        <taxon>Bacteroidota</taxon>
        <taxon>Flavobacteriia</taxon>
        <taxon>Flavobacteriales</taxon>
        <taxon>Flavobacteriaceae</taxon>
        <taxon>Flavobacterium</taxon>
    </lineage>
</organism>
<evidence type="ECO:0000313" key="3">
    <source>
        <dbReference type="EMBL" id="PXY46761.1"/>
    </source>
</evidence>
<dbReference type="OrthoDB" id="883575at2"/>
<dbReference type="Gene3D" id="1.10.10.10">
    <property type="entry name" value="Winged helix-like DNA-binding domain superfamily/Winged helix DNA-binding domain"/>
    <property type="match status" value="1"/>
</dbReference>
<dbReference type="RefSeq" id="WP_110345767.1">
    <property type="nucleotide sequence ID" value="NZ_QJHL01000001.1"/>
</dbReference>
<evidence type="ECO:0000256" key="1">
    <source>
        <dbReference type="SAM" id="Coils"/>
    </source>
</evidence>
<dbReference type="Proteomes" id="UP000247681">
    <property type="component" value="Unassembled WGS sequence"/>
</dbReference>
<feature type="coiled-coil region" evidence="1">
    <location>
        <begin position="133"/>
        <end position="167"/>
    </location>
</feature>
<accession>A0A2V4C603</accession>
<gene>
    <name evidence="3" type="ORF">DMB68_06280</name>
</gene>